<dbReference type="InterPro" id="IPR051601">
    <property type="entry name" value="Serine_prot/Carboxylest_S33"/>
</dbReference>
<evidence type="ECO:0000313" key="7">
    <source>
        <dbReference type="Proteomes" id="UP000295431"/>
    </source>
</evidence>
<evidence type="ECO:0000259" key="5">
    <source>
        <dbReference type="Pfam" id="PF08386"/>
    </source>
</evidence>
<keyword evidence="3 6" id="KW-0378">Hydrolase</keyword>
<reference evidence="6 7" key="1">
    <citation type="submission" date="2019-03" db="EMBL/GenBank/DDBJ databases">
        <title>Draft genome sequences of novel Actinobacteria.</title>
        <authorList>
            <person name="Sahin N."/>
            <person name="Ay H."/>
            <person name="Saygin H."/>
        </authorList>
    </citation>
    <scope>NUCLEOTIDE SEQUENCE [LARGE SCALE GENOMIC DNA]</scope>
    <source>
        <strain evidence="6 7">DSM 45347</strain>
    </source>
</reference>
<dbReference type="GO" id="GO:0016787">
    <property type="term" value="F:hydrolase activity"/>
    <property type="evidence" value="ECO:0007669"/>
    <property type="project" value="UniProtKB-KW"/>
</dbReference>
<accession>A0A4R4PC86</accession>
<dbReference type="SUPFAM" id="SSF53474">
    <property type="entry name" value="alpha/beta-Hydrolases"/>
    <property type="match status" value="1"/>
</dbReference>
<keyword evidence="2" id="KW-0732">Signal</keyword>
<dbReference type="Pfam" id="PF08386">
    <property type="entry name" value="Abhydrolase_4"/>
    <property type="match status" value="1"/>
</dbReference>
<sequence length="468" mass="51331">MGGYLKGLECGSLQVPLDHDRPGGRKIALALTRARHTAPDAQYQGIALLNRGQWPVAIGRDLSARFAGGSTGLPAAVGATYDWIGFDPRGVGASEPKVACDPDFLYPGHARPDYVPRTAADERAWLAKARSFAESCGEKYGDVLKHLSTKATARDLDLIRAALGQDELSYVGYGYGTYLGSVYASMFPNRVRRMVLDSVVGPSRVGYRAVLDQNTALEKRADIFFSWVAEHDSVYHLGATAAEVEANYYKGMDLLREAPVDGTIGPAEYGDIFQINAYRTYTWTFHAQVLADWVLRKDPTGLRNSWGPVDYPGQNTYAMTTAIQCRDAAWPRGWKRWLKDHRRQYDRGTRFVTWRNAWYNAPCAFWPVPAAKPQKVGHRGVNILVAQGENDAVTPAAGAYEVHRLFPNSRLVLERGGNFHGTALSPNGNPCMNGYVIAYLKDGTRPASRKGVDASCEANPAPEPAAGS</sequence>
<keyword evidence="7" id="KW-1185">Reference proteome</keyword>
<dbReference type="EMBL" id="SMJW01000008">
    <property type="protein sequence ID" value="TDC19584.1"/>
    <property type="molecule type" value="Genomic_DNA"/>
</dbReference>
<dbReference type="PANTHER" id="PTHR43248:SF29">
    <property type="entry name" value="TRIPEPTIDYL AMINOPEPTIDASE"/>
    <property type="match status" value="1"/>
</dbReference>
<feature type="domain" description="Peptidase S33 tripeptidyl aminopeptidase-like C-terminal" evidence="5">
    <location>
        <begin position="354"/>
        <end position="448"/>
    </location>
</feature>
<gene>
    <name evidence="6" type="ORF">E1284_03120</name>
</gene>
<proteinExistence type="inferred from homology"/>
<dbReference type="InterPro" id="IPR013595">
    <property type="entry name" value="Pept_S33_TAP-like_C"/>
</dbReference>
<dbReference type="InterPro" id="IPR029058">
    <property type="entry name" value="AB_hydrolase_fold"/>
</dbReference>
<evidence type="ECO:0000256" key="3">
    <source>
        <dbReference type="ARBA" id="ARBA00022801"/>
    </source>
</evidence>
<comment type="similarity">
    <text evidence="1">Belongs to the peptidase S33 family.</text>
</comment>
<dbReference type="Proteomes" id="UP000295431">
    <property type="component" value="Unassembled WGS sequence"/>
</dbReference>
<protein>
    <submittedName>
        <fullName evidence="6">Alpha/beta hydrolase</fullName>
    </submittedName>
</protein>
<organism evidence="6 7">
    <name type="scientific">Actinomadura bangladeshensis</name>
    <dbReference type="NCBI Taxonomy" id="453573"/>
    <lineage>
        <taxon>Bacteria</taxon>
        <taxon>Bacillati</taxon>
        <taxon>Actinomycetota</taxon>
        <taxon>Actinomycetes</taxon>
        <taxon>Streptosporangiales</taxon>
        <taxon>Thermomonosporaceae</taxon>
        <taxon>Actinomadura</taxon>
    </lineage>
</organism>
<evidence type="ECO:0000256" key="1">
    <source>
        <dbReference type="ARBA" id="ARBA00010088"/>
    </source>
</evidence>
<evidence type="ECO:0000256" key="4">
    <source>
        <dbReference type="SAM" id="MobiDB-lite"/>
    </source>
</evidence>
<feature type="region of interest" description="Disordered" evidence="4">
    <location>
        <begin position="449"/>
        <end position="468"/>
    </location>
</feature>
<name>A0A4R4PC86_9ACTN</name>
<dbReference type="AlphaFoldDB" id="A0A4R4PC86"/>
<evidence type="ECO:0000256" key="2">
    <source>
        <dbReference type="ARBA" id="ARBA00022729"/>
    </source>
</evidence>
<comment type="caution">
    <text evidence="6">The sequence shown here is derived from an EMBL/GenBank/DDBJ whole genome shotgun (WGS) entry which is preliminary data.</text>
</comment>
<evidence type="ECO:0000313" key="6">
    <source>
        <dbReference type="EMBL" id="TDC19584.1"/>
    </source>
</evidence>
<dbReference type="Gene3D" id="3.40.50.1820">
    <property type="entry name" value="alpha/beta hydrolase"/>
    <property type="match status" value="1"/>
</dbReference>
<dbReference type="OrthoDB" id="3930934at2"/>
<dbReference type="PANTHER" id="PTHR43248">
    <property type="entry name" value="2-SUCCINYL-6-HYDROXY-2,4-CYCLOHEXADIENE-1-CARBOXYLATE SYNTHASE"/>
    <property type="match status" value="1"/>
</dbReference>